<evidence type="ECO:0000313" key="5">
    <source>
        <dbReference type="EMBL" id="TNC73801.1"/>
    </source>
</evidence>
<sequence>MLRHGETEWNRQGRFQGLLDSDLTDRGRAQAVAMGAMLRSLGVSGASHAARTSPQGRARVTAQLALAGTGLSAQDDPRLVEIGMGDWTGLCRLEIDARWPGPAGEALFDFYARCPGGETLEAVAARAASVLADLDRPTVIVTHGITLRMLCALALGRPPAEGGLLLMRQGTVLRIAGGELSVMDPSGLPASVLNGNSRGPGG</sequence>
<dbReference type="EMBL" id="VDFV01000003">
    <property type="protein sequence ID" value="TNC73801.1"/>
    <property type="molecule type" value="Genomic_DNA"/>
</dbReference>
<organism evidence="5 6">
    <name type="scientific">Rubellimicrobium roseum</name>
    <dbReference type="NCBI Taxonomy" id="687525"/>
    <lineage>
        <taxon>Bacteria</taxon>
        <taxon>Pseudomonadati</taxon>
        <taxon>Pseudomonadota</taxon>
        <taxon>Alphaproteobacteria</taxon>
        <taxon>Rhodobacterales</taxon>
        <taxon>Roseobacteraceae</taxon>
        <taxon>Rubellimicrobium</taxon>
    </lineage>
</organism>
<dbReference type="PROSITE" id="PS00175">
    <property type="entry name" value="PG_MUTASE"/>
    <property type="match status" value="1"/>
</dbReference>
<dbReference type="Proteomes" id="UP000305709">
    <property type="component" value="Unassembled WGS sequence"/>
</dbReference>
<dbReference type="Gene3D" id="3.40.50.1240">
    <property type="entry name" value="Phosphoglycerate mutase-like"/>
    <property type="match status" value="1"/>
</dbReference>
<dbReference type="GO" id="GO:0005737">
    <property type="term" value="C:cytoplasm"/>
    <property type="evidence" value="ECO:0007669"/>
    <property type="project" value="TreeGrafter"/>
</dbReference>
<evidence type="ECO:0000256" key="2">
    <source>
        <dbReference type="ARBA" id="ARBA00023235"/>
    </source>
</evidence>
<protein>
    <submittedName>
        <fullName evidence="5">Histidine phosphatase family protein</fullName>
    </submittedName>
</protein>
<dbReference type="SMART" id="SM00855">
    <property type="entry name" value="PGAM"/>
    <property type="match status" value="1"/>
</dbReference>
<dbReference type="InterPro" id="IPR029033">
    <property type="entry name" value="His_PPase_superfam"/>
</dbReference>
<dbReference type="PIRSF" id="PIRSF000709">
    <property type="entry name" value="6PFK_2-Ptase"/>
    <property type="match status" value="1"/>
</dbReference>
<evidence type="ECO:0000256" key="4">
    <source>
        <dbReference type="PIRSR" id="PIRSR613078-2"/>
    </source>
</evidence>
<keyword evidence="2" id="KW-0413">Isomerase</keyword>
<feature type="binding site" evidence="4">
    <location>
        <position position="57"/>
    </location>
    <ligand>
        <name>substrate</name>
    </ligand>
</feature>
<name>A0A5C4NGE4_9RHOB</name>
<feature type="active site" description="Tele-phosphohistidine intermediate" evidence="3">
    <location>
        <position position="4"/>
    </location>
</feature>
<reference evidence="5 6" key="1">
    <citation type="submission" date="2019-06" db="EMBL/GenBank/DDBJ databases">
        <authorList>
            <person name="Jiang L."/>
        </authorList>
    </citation>
    <scope>NUCLEOTIDE SEQUENCE [LARGE SCALE GENOMIC DNA]</scope>
    <source>
        <strain evidence="5 6">YIM 48858</strain>
    </source>
</reference>
<dbReference type="CDD" id="cd07067">
    <property type="entry name" value="HP_PGM_like"/>
    <property type="match status" value="1"/>
</dbReference>
<dbReference type="RefSeq" id="WP_139080484.1">
    <property type="nucleotide sequence ID" value="NZ_VDFV01000003.1"/>
</dbReference>
<dbReference type="InterPro" id="IPR001345">
    <property type="entry name" value="PG/BPGM_mutase_AS"/>
</dbReference>
<gene>
    <name evidence="5" type="ORF">FHG71_04820</name>
</gene>
<evidence type="ECO:0000256" key="1">
    <source>
        <dbReference type="ARBA" id="ARBA00023152"/>
    </source>
</evidence>
<dbReference type="Pfam" id="PF00300">
    <property type="entry name" value="His_Phos_1"/>
    <property type="match status" value="1"/>
</dbReference>
<evidence type="ECO:0000313" key="6">
    <source>
        <dbReference type="Proteomes" id="UP000305709"/>
    </source>
</evidence>
<dbReference type="SUPFAM" id="SSF53254">
    <property type="entry name" value="Phosphoglycerate mutase-like"/>
    <property type="match status" value="1"/>
</dbReference>
<dbReference type="PANTHER" id="PTHR48100">
    <property type="entry name" value="BROAD-SPECIFICITY PHOSPHATASE YOR283W-RELATED"/>
    <property type="match status" value="1"/>
</dbReference>
<dbReference type="PANTHER" id="PTHR48100:SF1">
    <property type="entry name" value="HISTIDINE PHOSPHATASE FAMILY PROTEIN-RELATED"/>
    <property type="match status" value="1"/>
</dbReference>
<evidence type="ECO:0000256" key="3">
    <source>
        <dbReference type="PIRSR" id="PIRSR613078-1"/>
    </source>
</evidence>
<comment type="caution">
    <text evidence="5">The sequence shown here is derived from an EMBL/GenBank/DDBJ whole genome shotgun (WGS) entry which is preliminary data.</text>
</comment>
<dbReference type="InterPro" id="IPR013078">
    <property type="entry name" value="His_Pase_superF_clade-1"/>
</dbReference>
<dbReference type="AlphaFoldDB" id="A0A5C4NGE4"/>
<keyword evidence="6" id="KW-1185">Reference proteome</keyword>
<dbReference type="OrthoDB" id="9781415at2"/>
<accession>A0A5C4NGE4</accession>
<proteinExistence type="predicted"/>
<feature type="active site" description="Proton donor/acceptor" evidence="3">
    <location>
        <position position="81"/>
    </location>
</feature>
<dbReference type="InterPro" id="IPR050275">
    <property type="entry name" value="PGM_Phosphatase"/>
</dbReference>
<feature type="binding site" evidence="4">
    <location>
        <begin position="3"/>
        <end position="10"/>
    </location>
    <ligand>
        <name>substrate</name>
    </ligand>
</feature>
<keyword evidence="1" id="KW-0324">Glycolysis</keyword>
<dbReference type="GO" id="GO:0016791">
    <property type="term" value="F:phosphatase activity"/>
    <property type="evidence" value="ECO:0007669"/>
    <property type="project" value="TreeGrafter"/>
</dbReference>